<keyword evidence="5" id="KW-1185">Reference proteome</keyword>
<organism evidence="4 5">
    <name type="scientific">Inquilinus ginsengisoli</name>
    <dbReference type="NCBI Taxonomy" id="363840"/>
    <lineage>
        <taxon>Bacteria</taxon>
        <taxon>Pseudomonadati</taxon>
        <taxon>Pseudomonadota</taxon>
        <taxon>Alphaproteobacteria</taxon>
        <taxon>Rhodospirillales</taxon>
        <taxon>Rhodospirillaceae</taxon>
        <taxon>Inquilinus</taxon>
    </lineage>
</organism>
<keyword evidence="1" id="KW-0408">Iron</keyword>
<dbReference type="PANTHER" id="PTHR36577:SF3">
    <property type="entry name" value="DUF521 DOMAIN PROTEIN (AFU_ORTHOLOGUE AFUA_6G00490)"/>
    <property type="match status" value="1"/>
</dbReference>
<protein>
    <recommendedName>
        <fullName evidence="3">Phosphomevalonate dehydratase large subunit-like domain-containing protein</fullName>
    </recommendedName>
</protein>
<evidence type="ECO:0000313" key="4">
    <source>
        <dbReference type="EMBL" id="MDR6292485.1"/>
    </source>
</evidence>
<feature type="domain" description="Phosphomevalonate dehydratase large subunit-like" evidence="3">
    <location>
        <begin position="7"/>
        <end position="407"/>
    </location>
</feature>
<reference evidence="4 5" key="1">
    <citation type="submission" date="2023-07" db="EMBL/GenBank/DDBJ databases">
        <title>Sorghum-associated microbial communities from plants grown in Nebraska, USA.</title>
        <authorList>
            <person name="Schachtman D."/>
        </authorList>
    </citation>
    <scope>NUCLEOTIDE SEQUENCE [LARGE SCALE GENOMIC DNA]</scope>
    <source>
        <strain evidence="4 5">584</strain>
    </source>
</reference>
<evidence type="ECO:0000259" key="3">
    <source>
        <dbReference type="Pfam" id="PF04412"/>
    </source>
</evidence>
<dbReference type="PANTHER" id="PTHR36577">
    <property type="entry name" value="DUF521 DOMAIN PROTEIN (AFU_ORTHOLOGUE AFUA_6G00490)"/>
    <property type="match status" value="1"/>
</dbReference>
<accession>A0ABU1JY54</accession>
<dbReference type="Proteomes" id="UP001262410">
    <property type="component" value="Unassembled WGS sequence"/>
</dbReference>
<name>A0ABU1JY54_9PROT</name>
<sequence length="419" mass="43768">MTDRLVLSQSDRAMLDGAEGEAAALAMRILSRAAAVMGATELIDVTRAHIDGCLYHGRASLDFVDRLVGAGGRVRIPTTLNVGSLDLIHPELFRGDAALGTAGRRLMEAHLALGCEPTFTCAPYQHHHRPGLGEQIAWAESNAIVFANSVLGARTNRYGDFVDLCAALTGRAPHAGLHVAANRFGQAVFELPDPAVVGVGHDIYFALAGLVVGGATGAAIPVLTGLPADSTEDELKALGAAAASAGAVALFHAVGVTPEAPSLAAALGDRAPQRTVRVAPAELLAMRRRLSAAQSGERLSAVCLGTPHFSEAEFDTLGRLLDAHPGPLRCDFYVNTSRFVLQALERSGRLAALQARGVQLVTDTCTYITPILRQVGGVAMTNSGKWAHYAPANIGVRVAYGSMAECVASALRGTVVFDD</sequence>
<dbReference type="RefSeq" id="WP_309798624.1">
    <property type="nucleotide sequence ID" value="NZ_JAVDPW010000009.1"/>
</dbReference>
<comment type="caution">
    <text evidence="4">The sequence shown here is derived from an EMBL/GenBank/DDBJ whole genome shotgun (WGS) entry which is preliminary data.</text>
</comment>
<evidence type="ECO:0000256" key="1">
    <source>
        <dbReference type="ARBA" id="ARBA00023004"/>
    </source>
</evidence>
<evidence type="ECO:0000313" key="5">
    <source>
        <dbReference type="Proteomes" id="UP001262410"/>
    </source>
</evidence>
<proteinExistence type="predicted"/>
<dbReference type="InterPro" id="IPR007506">
    <property type="entry name" value="PMDh-L-like_dom"/>
</dbReference>
<dbReference type="EMBL" id="JAVDPW010000009">
    <property type="protein sequence ID" value="MDR6292485.1"/>
    <property type="molecule type" value="Genomic_DNA"/>
</dbReference>
<gene>
    <name evidence="4" type="ORF">E9232_005025</name>
</gene>
<dbReference type="Pfam" id="PF04412">
    <property type="entry name" value="AcnX"/>
    <property type="match status" value="1"/>
</dbReference>
<keyword evidence="2" id="KW-0456">Lyase</keyword>
<evidence type="ECO:0000256" key="2">
    <source>
        <dbReference type="ARBA" id="ARBA00023239"/>
    </source>
</evidence>